<keyword evidence="1" id="KW-1133">Transmembrane helix</keyword>
<organism evidence="2 3">
    <name type="scientific">Alteromonas hispanica</name>
    <dbReference type="NCBI Taxonomy" id="315421"/>
    <lineage>
        <taxon>Bacteria</taxon>
        <taxon>Pseudomonadati</taxon>
        <taxon>Pseudomonadota</taxon>
        <taxon>Gammaproteobacteria</taxon>
        <taxon>Alteromonadales</taxon>
        <taxon>Alteromonadaceae</taxon>
        <taxon>Alteromonas/Salinimonas group</taxon>
        <taxon>Alteromonas</taxon>
    </lineage>
</organism>
<keyword evidence="1" id="KW-0812">Transmembrane</keyword>
<dbReference type="Proteomes" id="UP000478837">
    <property type="component" value="Unassembled WGS sequence"/>
</dbReference>
<gene>
    <name evidence="2" type="ORF">GTW09_08190</name>
</gene>
<dbReference type="AlphaFoldDB" id="A0A6L9MTJ6"/>
<accession>A0A6L9MTJ6</accession>
<proteinExistence type="predicted"/>
<evidence type="ECO:0000256" key="1">
    <source>
        <dbReference type="SAM" id="Phobius"/>
    </source>
</evidence>
<dbReference type="RefSeq" id="WP_163111495.1">
    <property type="nucleotide sequence ID" value="NZ_JAAAWP010000004.1"/>
</dbReference>
<evidence type="ECO:0000313" key="3">
    <source>
        <dbReference type="Proteomes" id="UP000478837"/>
    </source>
</evidence>
<sequence length="93" mass="10106">MNEINKQSKAGDSVSSQGGGALIEVLIANALFLTVTAGLMSAFGHTESLWSALKSAETSHQMIINKQRENIISEPYEQTWDDIQRLTPINSAT</sequence>
<keyword evidence="3" id="KW-1185">Reference proteome</keyword>
<evidence type="ECO:0000313" key="2">
    <source>
        <dbReference type="EMBL" id="NDW21496.1"/>
    </source>
</evidence>
<dbReference type="EMBL" id="JAAAWP010000004">
    <property type="protein sequence ID" value="NDW21496.1"/>
    <property type="molecule type" value="Genomic_DNA"/>
</dbReference>
<feature type="transmembrane region" description="Helical" evidence="1">
    <location>
        <begin position="21"/>
        <end position="43"/>
    </location>
</feature>
<keyword evidence="1" id="KW-0472">Membrane</keyword>
<reference evidence="2 3" key="1">
    <citation type="submission" date="2020-01" db="EMBL/GenBank/DDBJ databases">
        <title>Genomes of bacteria type strains.</title>
        <authorList>
            <person name="Chen J."/>
            <person name="Zhu S."/>
            <person name="Yang J."/>
        </authorList>
    </citation>
    <scope>NUCLEOTIDE SEQUENCE [LARGE SCALE GENOMIC DNA]</scope>
    <source>
        <strain evidence="2 3">LMG 22958</strain>
    </source>
</reference>
<protein>
    <submittedName>
        <fullName evidence="2">Uncharacterized protein</fullName>
    </submittedName>
</protein>
<name>A0A6L9MTJ6_9ALTE</name>
<comment type="caution">
    <text evidence="2">The sequence shown here is derived from an EMBL/GenBank/DDBJ whole genome shotgun (WGS) entry which is preliminary data.</text>
</comment>